<dbReference type="EMBL" id="LR824029">
    <property type="protein sequence ID" value="CAD0205972.1"/>
    <property type="molecule type" value="Genomic_DNA"/>
</dbReference>
<evidence type="ECO:0000256" key="1">
    <source>
        <dbReference type="SAM" id="MobiDB-lite"/>
    </source>
</evidence>
<gene>
    <name evidence="2" type="ORF">CINC_LOCUS8270</name>
</gene>
<proteinExistence type="predicted"/>
<feature type="compositionally biased region" description="Pro residues" evidence="1">
    <location>
        <begin position="43"/>
        <end position="59"/>
    </location>
</feature>
<name>A0A9N8KWJ3_CHRIL</name>
<dbReference type="Proteomes" id="UP001154114">
    <property type="component" value="Chromosome 26"/>
</dbReference>
<dbReference type="AlphaFoldDB" id="A0A9N8KWJ3"/>
<reference evidence="2" key="1">
    <citation type="submission" date="2021-12" db="EMBL/GenBank/DDBJ databases">
        <authorList>
            <person name="King R."/>
        </authorList>
    </citation>
    <scope>NUCLEOTIDE SEQUENCE</scope>
</reference>
<organism evidence="2 3">
    <name type="scientific">Chrysodeixis includens</name>
    <name type="common">Soybean looper</name>
    <name type="synonym">Pseudoplusia includens</name>
    <dbReference type="NCBI Taxonomy" id="689277"/>
    <lineage>
        <taxon>Eukaryota</taxon>
        <taxon>Metazoa</taxon>
        <taxon>Ecdysozoa</taxon>
        <taxon>Arthropoda</taxon>
        <taxon>Hexapoda</taxon>
        <taxon>Insecta</taxon>
        <taxon>Pterygota</taxon>
        <taxon>Neoptera</taxon>
        <taxon>Endopterygota</taxon>
        <taxon>Lepidoptera</taxon>
        <taxon>Glossata</taxon>
        <taxon>Ditrysia</taxon>
        <taxon>Noctuoidea</taxon>
        <taxon>Noctuidae</taxon>
        <taxon>Plusiinae</taxon>
        <taxon>Chrysodeixis</taxon>
    </lineage>
</organism>
<protein>
    <submittedName>
        <fullName evidence="2">Uncharacterized protein</fullName>
    </submittedName>
</protein>
<sequence>MSTSALVTLTAIRSRSSRHYTHTRTQAASLAGRREDTGAAPRRTPPLTPVPRAPPPLPLDHPLYSLHPRATRRTKKDQPISIQTHSLPSARDQGTGELHNMANPKLSHLGFNRLQKTKPK</sequence>
<feature type="region of interest" description="Disordered" evidence="1">
    <location>
        <begin position="14"/>
        <end position="120"/>
    </location>
</feature>
<evidence type="ECO:0000313" key="2">
    <source>
        <dbReference type="EMBL" id="CAD0205972.1"/>
    </source>
</evidence>
<keyword evidence="3" id="KW-1185">Reference proteome</keyword>
<evidence type="ECO:0000313" key="3">
    <source>
        <dbReference type="Proteomes" id="UP001154114"/>
    </source>
</evidence>
<accession>A0A9N8KWJ3</accession>